<proteinExistence type="predicted"/>
<sequence>MSGYTVTNNLYLRNLYKSTDTSLTKKSARKETSTPKLIIADTAALQKSISTLYDVDYGDPDETDNKIEKADFYKKMKAFADTYNNTVDSSSSYSSNRDAKKAVNEMKSLREKYSDELDDLGVTFDDDGYMKLSESAFDNIDEADFEDMFGKGSDFMSSLNSIAKKLYRHIDVGV</sequence>
<gene>
    <name evidence="1" type="ORF">FRC54_03520</name>
</gene>
<comment type="caution">
    <text evidence="1">The sequence shown here is derived from an EMBL/GenBank/DDBJ whole genome shotgun (WGS) entry which is preliminary data.</text>
</comment>
<dbReference type="AlphaFoldDB" id="A0A6N7IYM3"/>
<keyword evidence="2" id="KW-1185">Reference proteome</keyword>
<evidence type="ECO:0000313" key="2">
    <source>
        <dbReference type="Proteomes" id="UP000460257"/>
    </source>
</evidence>
<dbReference type="EMBL" id="VOGC01000002">
    <property type="protein sequence ID" value="MQN01040.1"/>
    <property type="molecule type" value="Genomic_DNA"/>
</dbReference>
<protein>
    <submittedName>
        <fullName evidence="1">Uncharacterized protein</fullName>
    </submittedName>
</protein>
<evidence type="ECO:0000313" key="1">
    <source>
        <dbReference type="EMBL" id="MQN01040.1"/>
    </source>
</evidence>
<reference evidence="1" key="1">
    <citation type="journal article" date="2020" name="Appl. Environ. Microbiol.">
        <title>Medium-Chain Fatty Acid Synthesis by 'Candidatus Weimeria bifida' gen. nov., sp. nov., and 'Candidatus Pseudoramibacter fermentans' sp. nov.</title>
        <authorList>
            <person name="Scarborough M.J."/>
            <person name="Myers K.S."/>
            <person name="Donohue T.J."/>
            <person name="Noguera D.R."/>
        </authorList>
    </citation>
    <scope>NUCLEOTIDE SEQUENCE</scope>
    <source>
        <strain evidence="1">LCO1.1</strain>
    </source>
</reference>
<dbReference type="Proteomes" id="UP000460257">
    <property type="component" value="Unassembled WGS sequence"/>
</dbReference>
<organism evidence="1 2">
    <name type="scientific">Candidatus Weimeria bifida</name>
    <dbReference type="NCBI Taxonomy" id="2599074"/>
    <lineage>
        <taxon>Bacteria</taxon>
        <taxon>Bacillati</taxon>
        <taxon>Bacillota</taxon>
        <taxon>Clostridia</taxon>
        <taxon>Lachnospirales</taxon>
        <taxon>Lachnospiraceae</taxon>
        <taxon>Candidatus Weimeria</taxon>
    </lineage>
</organism>
<name>A0A6N7IYM3_9FIRM</name>
<accession>A0A6N7IYM3</accession>